<dbReference type="Proteomes" id="UP000003875">
    <property type="component" value="Unassembled WGS sequence"/>
</dbReference>
<proteinExistence type="predicted"/>
<protein>
    <submittedName>
        <fullName evidence="2">Uncharacterized protein</fullName>
    </submittedName>
</protein>
<evidence type="ECO:0000313" key="2">
    <source>
        <dbReference type="EMBL" id="EEG71500.1"/>
    </source>
</evidence>
<evidence type="ECO:0000313" key="3">
    <source>
        <dbReference type="Proteomes" id="UP000003875"/>
    </source>
</evidence>
<name>C0BPT7_BIFPS</name>
<sequence length="43" mass="4903">MQSRADNVRELGKVHSEAGHRPSGSRPTYVYEPNRRQFSLSDS</sequence>
<dbReference type="EMBL" id="ABXX02000001">
    <property type="protein sequence ID" value="EEG71500.1"/>
    <property type="molecule type" value="Genomic_DNA"/>
</dbReference>
<reference evidence="2 3" key="2">
    <citation type="submission" date="2009-02" db="EMBL/GenBank/DDBJ databases">
        <authorList>
            <person name="Fulton L."/>
            <person name="Clifton S."/>
            <person name="Fulton B."/>
            <person name="Xu J."/>
            <person name="Minx P."/>
            <person name="Pepin K.H."/>
            <person name="Johnson M."/>
            <person name="Bhonagiri V."/>
            <person name="Nash W.E."/>
            <person name="Mardis E.R."/>
            <person name="Wilson R.K."/>
        </authorList>
    </citation>
    <scope>NUCLEOTIDE SEQUENCE [LARGE SCALE GENOMIC DNA]</scope>
    <source>
        <strain evidence="2 3">DSM 20438</strain>
    </source>
</reference>
<gene>
    <name evidence="2" type="ORF">BIFPSEUDO_02372</name>
</gene>
<reference evidence="2 3" key="1">
    <citation type="submission" date="2009-02" db="EMBL/GenBank/DDBJ databases">
        <title>Draft genome sequence of Bifidobacterium pseudocatenulatum (DSM 20438).</title>
        <authorList>
            <person name="Sudarsanam P."/>
            <person name="Ley R."/>
            <person name="Guruge J."/>
            <person name="Turnbaugh P.J."/>
            <person name="Mahowald M."/>
            <person name="Liep D."/>
            <person name="Gordon J."/>
        </authorList>
    </citation>
    <scope>NUCLEOTIDE SEQUENCE [LARGE SCALE GENOMIC DNA]</scope>
    <source>
        <strain evidence="2 3">DSM 20438</strain>
    </source>
</reference>
<dbReference type="AlphaFoldDB" id="C0BPT7"/>
<feature type="region of interest" description="Disordered" evidence="1">
    <location>
        <begin position="1"/>
        <end position="43"/>
    </location>
</feature>
<feature type="compositionally biased region" description="Basic and acidic residues" evidence="1">
    <location>
        <begin position="1"/>
        <end position="20"/>
    </location>
</feature>
<evidence type="ECO:0000256" key="1">
    <source>
        <dbReference type="SAM" id="MobiDB-lite"/>
    </source>
</evidence>
<comment type="caution">
    <text evidence="2">The sequence shown here is derived from an EMBL/GenBank/DDBJ whole genome shotgun (WGS) entry which is preliminary data.</text>
</comment>
<organism evidence="2 3">
    <name type="scientific">Bifidobacterium pseudocatenulatum DSM 20438 = JCM 1200 = LMG 10505</name>
    <dbReference type="NCBI Taxonomy" id="547043"/>
    <lineage>
        <taxon>Bacteria</taxon>
        <taxon>Bacillati</taxon>
        <taxon>Actinomycetota</taxon>
        <taxon>Actinomycetes</taxon>
        <taxon>Bifidobacteriales</taxon>
        <taxon>Bifidobacteriaceae</taxon>
        <taxon>Bifidobacterium</taxon>
    </lineage>
</organism>
<accession>C0BPT7</accession>